<dbReference type="EMBL" id="JABBWK010000050">
    <property type="protein sequence ID" value="KAG1897020.1"/>
    <property type="molecule type" value="Genomic_DNA"/>
</dbReference>
<evidence type="ECO:0000256" key="1">
    <source>
        <dbReference type="SAM" id="MobiDB-lite"/>
    </source>
</evidence>
<evidence type="ECO:0000313" key="3">
    <source>
        <dbReference type="EMBL" id="KAG1897020.1"/>
    </source>
</evidence>
<proteinExistence type="predicted"/>
<organism evidence="3 4">
    <name type="scientific">Suillus fuscotomentosus</name>
    <dbReference type="NCBI Taxonomy" id="1912939"/>
    <lineage>
        <taxon>Eukaryota</taxon>
        <taxon>Fungi</taxon>
        <taxon>Dikarya</taxon>
        <taxon>Basidiomycota</taxon>
        <taxon>Agaricomycotina</taxon>
        <taxon>Agaricomycetes</taxon>
        <taxon>Agaricomycetidae</taxon>
        <taxon>Boletales</taxon>
        <taxon>Suillineae</taxon>
        <taxon>Suillaceae</taxon>
        <taxon>Suillus</taxon>
    </lineage>
</organism>
<name>A0AAD4DZZ3_9AGAM</name>
<keyword evidence="2" id="KW-0732">Signal</keyword>
<protein>
    <recommendedName>
        <fullName evidence="5">Secreted protein</fullName>
    </recommendedName>
</protein>
<comment type="caution">
    <text evidence="3">The sequence shown here is derived from an EMBL/GenBank/DDBJ whole genome shotgun (WGS) entry which is preliminary data.</text>
</comment>
<keyword evidence="4" id="KW-1185">Reference proteome</keyword>
<evidence type="ECO:0000313" key="4">
    <source>
        <dbReference type="Proteomes" id="UP001195769"/>
    </source>
</evidence>
<dbReference type="Proteomes" id="UP001195769">
    <property type="component" value="Unassembled WGS sequence"/>
</dbReference>
<feature type="signal peptide" evidence="2">
    <location>
        <begin position="1"/>
        <end position="17"/>
    </location>
</feature>
<reference evidence="3" key="1">
    <citation type="journal article" date="2020" name="New Phytol.">
        <title>Comparative genomics reveals dynamic genome evolution in host specialist ectomycorrhizal fungi.</title>
        <authorList>
            <person name="Lofgren L.A."/>
            <person name="Nguyen N.H."/>
            <person name="Vilgalys R."/>
            <person name="Ruytinx J."/>
            <person name="Liao H.L."/>
            <person name="Branco S."/>
            <person name="Kuo A."/>
            <person name="LaButti K."/>
            <person name="Lipzen A."/>
            <person name="Andreopoulos W."/>
            <person name="Pangilinan J."/>
            <person name="Riley R."/>
            <person name="Hundley H."/>
            <person name="Na H."/>
            <person name="Barry K."/>
            <person name="Grigoriev I.V."/>
            <person name="Stajich J.E."/>
            <person name="Kennedy P.G."/>
        </authorList>
    </citation>
    <scope>NUCLEOTIDE SEQUENCE</scope>
    <source>
        <strain evidence="3">FC203</strain>
    </source>
</reference>
<accession>A0AAD4DZZ3</accession>
<dbReference type="RefSeq" id="XP_041222596.1">
    <property type="nucleotide sequence ID" value="XM_041362476.1"/>
</dbReference>
<evidence type="ECO:0008006" key="5">
    <source>
        <dbReference type="Google" id="ProtNLM"/>
    </source>
</evidence>
<gene>
    <name evidence="3" type="ORF">F5891DRAFT_1051117</name>
</gene>
<dbReference type="AlphaFoldDB" id="A0AAD4DZZ3"/>
<feature type="chain" id="PRO_5041923749" description="Secreted protein" evidence="2">
    <location>
        <begin position="18"/>
        <end position="89"/>
    </location>
</feature>
<evidence type="ECO:0000256" key="2">
    <source>
        <dbReference type="SAM" id="SignalP"/>
    </source>
</evidence>
<feature type="region of interest" description="Disordered" evidence="1">
    <location>
        <begin position="67"/>
        <end position="89"/>
    </location>
</feature>
<sequence length="89" mass="9594">MFSFSLLILNLANFILGHPSLRSHKLNQSFHSILHHKNCSTQTGPCMVISTVSGLLGISATGPEHMPVPEQVAPVSRNIPNSPISPPSR</sequence>
<dbReference type="GeneID" id="64656774"/>